<feature type="region of interest" description="Disordered" evidence="1">
    <location>
        <begin position="1"/>
        <end position="53"/>
    </location>
</feature>
<sequence length="165" mass="18262">MDNGNTLRSSSLSKRRRKEDDFLPRQSVSRAGSGVVSERTIPGSAKRTSSPSRYLTELRTARPLISLSPITMPPKPLSDDTMTRLGRLRRRLGNVLKGGYIPGGLKDAIEQDPDFHLYSRAPFSVHRSEETRMHSASALSSHLLNLLSNFMARTSGSLRVCNPKA</sequence>
<protein>
    <submittedName>
        <fullName evidence="2">Uncharacterized protein</fullName>
    </submittedName>
</protein>
<accession>A0A6A6EG66</accession>
<evidence type="ECO:0000256" key="1">
    <source>
        <dbReference type="SAM" id="MobiDB-lite"/>
    </source>
</evidence>
<evidence type="ECO:0000313" key="2">
    <source>
        <dbReference type="EMBL" id="KAF2190714.1"/>
    </source>
</evidence>
<keyword evidence="3" id="KW-1185">Reference proteome</keyword>
<dbReference type="EMBL" id="ML994618">
    <property type="protein sequence ID" value="KAF2190714.1"/>
    <property type="molecule type" value="Genomic_DNA"/>
</dbReference>
<evidence type="ECO:0000313" key="3">
    <source>
        <dbReference type="Proteomes" id="UP000800200"/>
    </source>
</evidence>
<dbReference type="AlphaFoldDB" id="A0A6A6EG66"/>
<reference evidence="2" key="1">
    <citation type="journal article" date="2020" name="Stud. Mycol.">
        <title>101 Dothideomycetes genomes: a test case for predicting lifestyles and emergence of pathogens.</title>
        <authorList>
            <person name="Haridas S."/>
            <person name="Albert R."/>
            <person name="Binder M."/>
            <person name="Bloem J."/>
            <person name="Labutti K."/>
            <person name="Salamov A."/>
            <person name="Andreopoulos B."/>
            <person name="Baker S."/>
            <person name="Barry K."/>
            <person name="Bills G."/>
            <person name="Bluhm B."/>
            <person name="Cannon C."/>
            <person name="Castanera R."/>
            <person name="Culley D."/>
            <person name="Daum C."/>
            <person name="Ezra D."/>
            <person name="Gonzalez J."/>
            <person name="Henrissat B."/>
            <person name="Kuo A."/>
            <person name="Liang C."/>
            <person name="Lipzen A."/>
            <person name="Lutzoni F."/>
            <person name="Magnuson J."/>
            <person name="Mondo S."/>
            <person name="Nolan M."/>
            <person name="Ohm R."/>
            <person name="Pangilinan J."/>
            <person name="Park H.-J."/>
            <person name="Ramirez L."/>
            <person name="Alfaro M."/>
            <person name="Sun H."/>
            <person name="Tritt A."/>
            <person name="Yoshinaga Y."/>
            <person name="Zwiers L.-H."/>
            <person name="Turgeon B."/>
            <person name="Goodwin S."/>
            <person name="Spatafora J."/>
            <person name="Crous P."/>
            <person name="Grigoriev I."/>
        </authorList>
    </citation>
    <scope>NUCLEOTIDE SEQUENCE</scope>
    <source>
        <strain evidence="2">CBS 207.26</strain>
    </source>
</reference>
<dbReference type="Proteomes" id="UP000800200">
    <property type="component" value="Unassembled WGS sequence"/>
</dbReference>
<name>A0A6A6EG66_9PEZI</name>
<proteinExistence type="predicted"/>
<gene>
    <name evidence="2" type="ORF">K469DRAFT_747136</name>
</gene>
<organism evidence="2 3">
    <name type="scientific">Zopfia rhizophila CBS 207.26</name>
    <dbReference type="NCBI Taxonomy" id="1314779"/>
    <lineage>
        <taxon>Eukaryota</taxon>
        <taxon>Fungi</taxon>
        <taxon>Dikarya</taxon>
        <taxon>Ascomycota</taxon>
        <taxon>Pezizomycotina</taxon>
        <taxon>Dothideomycetes</taxon>
        <taxon>Dothideomycetes incertae sedis</taxon>
        <taxon>Zopfiaceae</taxon>
        <taxon>Zopfia</taxon>
    </lineage>
</organism>